<organism evidence="2">
    <name type="scientific">Streptomyces sp. NBC_00119</name>
    <dbReference type="NCBI Taxonomy" id="2975659"/>
    <lineage>
        <taxon>Bacteria</taxon>
        <taxon>Bacillati</taxon>
        <taxon>Actinomycetota</taxon>
        <taxon>Actinomycetes</taxon>
        <taxon>Kitasatosporales</taxon>
        <taxon>Streptomycetaceae</taxon>
        <taxon>Streptomyces</taxon>
    </lineage>
</organism>
<dbReference type="AlphaFoldDB" id="A0AAU1U9T3"/>
<dbReference type="EMBL" id="CP108195">
    <property type="protein sequence ID" value="WTS13537.1"/>
    <property type="molecule type" value="Genomic_DNA"/>
</dbReference>
<evidence type="ECO:0000256" key="1">
    <source>
        <dbReference type="SAM" id="Phobius"/>
    </source>
</evidence>
<sequence>MPRHEFQPGKLIAGLFLTAAGALYLGDALGSWELPWFTVIPVVTAGLLLAGAAGTATYAIRRRQRPHVTDSGSR</sequence>
<feature type="transmembrane region" description="Helical" evidence="1">
    <location>
        <begin position="12"/>
        <end position="30"/>
    </location>
</feature>
<protein>
    <submittedName>
        <fullName evidence="2">Uncharacterized protein</fullName>
    </submittedName>
</protein>
<proteinExistence type="predicted"/>
<evidence type="ECO:0000313" key="2">
    <source>
        <dbReference type="EMBL" id="WTS13537.1"/>
    </source>
</evidence>
<gene>
    <name evidence="2" type="ORF">OHU69_22300</name>
</gene>
<keyword evidence="1" id="KW-1133">Transmembrane helix</keyword>
<reference evidence="2" key="1">
    <citation type="submission" date="2022-10" db="EMBL/GenBank/DDBJ databases">
        <title>The complete genomes of actinobacterial strains from the NBC collection.</title>
        <authorList>
            <person name="Joergensen T.S."/>
            <person name="Alvarez Arevalo M."/>
            <person name="Sterndorff E.B."/>
            <person name="Faurdal D."/>
            <person name="Vuksanovic O."/>
            <person name="Mourched A.-S."/>
            <person name="Charusanti P."/>
            <person name="Shaw S."/>
            <person name="Blin K."/>
            <person name="Weber T."/>
        </authorList>
    </citation>
    <scope>NUCLEOTIDE SEQUENCE</scope>
    <source>
        <strain evidence="2">NBC_00119</strain>
    </source>
</reference>
<name>A0AAU1U9T3_9ACTN</name>
<keyword evidence="1" id="KW-0472">Membrane</keyword>
<keyword evidence="1" id="KW-0812">Transmembrane</keyword>
<accession>A0AAU1U9T3</accession>
<feature type="transmembrane region" description="Helical" evidence="1">
    <location>
        <begin position="36"/>
        <end position="60"/>
    </location>
</feature>